<dbReference type="Proteomes" id="UP000309038">
    <property type="component" value="Unassembled WGS sequence"/>
</dbReference>
<name>A0A4S4K6X1_9APHY</name>
<dbReference type="EMBL" id="SGPJ01000888">
    <property type="protein sequence ID" value="THG92867.1"/>
    <property type="molecule type" value="Genomic_DNA"/>
</dbReference>
<protein>
    <submittedName>
        <fullName evidence="1">Uncharacterized protein</fullName>
    </submittedName>
</protein>
<proteinExistence type="predicted"/>
<dbReference type="Gene3D" id="2.80.10.50">
    <property type="match status" value="1"/>
</dbReference>
<comment type="caution">
    <text evidence="1">The sequence shown here is derived from an EMBL/GenBank/DDBJ whole genome shotgun (WGS) entry which is preliminary data.</text>
</comment>
<sequence length="50" mass="5706">IEKVDRSAGWVLPEEEPYTQLAVRLLIVGQSDPPFIPPTQLFEIIPFPEE</sequence>
<dbReference type="InterPro" id="IPR031755">
    <property type="entry name" value="Inhibitor_I66"/>
</dbReference>
<keyword evidence="2" id="KW-1185">Reference proteome</keyword>
<evidence type="ECO:0000313" key="1">
    <source>
        <dbReference type="EMBL" id="THG92867.1"/>
    </source>
</evidence>
<dbReference type="GO" id="GO:0004867">
    <property type="term" value="F:serine-type endopeptidase inhibitor activity"/>
    <property type="evidence" value="ECO:0007669"/>
    <property type="project" value="InterPro"/>
</dbReference>
<organism evidence="1 2">
    <name type="scientific">Hermanssonia centrifuga</name>
    <dbReference type="NCBI Taxonomy" id="98765"/>
    <lineage>
        <taxon>Eukaryota</taxon>
        <taxon>Fungi</taxon>
        <taxon>Dikarya</taxon>
        <taxon>Basidiomycota</taxon>
        <taxon>Agaricomycotina</taxon>
        <taxon>Agaricomycetes</taxon>
        <taxon>Polyporales</taxon>
        <taxon>Meruliaceae</taxon>
        <taxon>Hermanssonia</taxon>
    </lineage>
</organism>
<dbReference type="Pfam" id="PF16850">
    <property type="entry name" value="Inhibitor_I66"/>
    <property type="match status" value="1"/>
</dbReference>
<dbReference type="AlphaFoldDB" id="A0A4S4K6X1"/>
<gene>
    <name evidence="1" type="ORF">EW026_g8189</name>
</gene>
<reference evidence="1 2" key="1">
    <citation type="submission" date="2019-02" db="EMBL/GenBank/DDBJ databases">
        <title>Genome sequencing of the rare red list fungi Phlebia centrifuga.</title>
        <authorList>
            <person name="Buettner E."/>
            <person name="Kellner H."/>
        </authorList>
    </citation>
    <scope>NUCLEOTIDE SEQUENCE [LARGE SCALE GENOMIC DNA]</scope>
    <source>
        <strain evidence="1 2">DSM 108282</strain>
    </source>
</reference>
<evidence type="ECO:0000313" key="2">
    <source>
        <dbReference type="Proteomes" id="UP000309038"/>
    </source>
</evidence>
<feature type="non-terminal residue" evidence="1">
    <location>
        <position position="1"/>
    </location>
</feature>
<accession>A0A4S4K6X1</accession>